<organism evidence="1 2">
    <name type="scientific">Porites lobata</name>
    <dbReference type="NCBI Taxonomy" id="104759"/>
    <lineage>
        <taxon>Eukaryota</taxon>
        <taxon>Metazoa</taxon>
        <taxon>Cnidaria</taxon>
        <taxon>Anthozoa</taxon>
        <taxon>Hexacorallia</taxon>
        <taxon>Scleractinia</taxon>
        <taxon>Fungiina</taxon>
        <taxon>Poritidae</taxon>
        <taxon>Porites</taxon>
    </lineage>
</organism>
<dbReference type="Proteomes" id="UP001159405">
    <property type="component" value="Unassembled WGS sequence"/>
</dbReference>
<dbReference type="EMBL" id="CALNXK010000032">
    <property type="protein sequence ID" value="CAH3118477.1"/>
    <property type="molecule type" value="Genomic_DNA"/>
</dbReference>
<evidence type="ECO:0000313" key="2">
    <source>
        <dbReference type="Proteomes" id="UP001159405"/>
    </source>
</evidence>
<proteinExistence type="predicted"/>
<protein>
    <recommendedName>
        <fullName evidence="3">Transposase</fullName>
    </recommendedName>
</protein>
<sequence>MSICANFTAVVSKASEDFVVKICVKSAVLKRVDDGRFRTIPKSCFLVRAHRWKWRFCGEVCLDRNGFLELLWNKEVNAAEEQANVSKTIYENAQSTDLHFAYCLMFRSRGLQVKKCFPGIII</sequence>
<gene>
    <name evidence="1" type="ORF">PLOB_00026717</name>
</gene>
<reference evidence="1 2" key="1">
    <citation type="submission" date="2022-05" db="EMBL/GenBank/DDBJ databases">
        <authorList>
            <consortium name="Genoscope - CEA"/>
            <person name="William W."/>
        </authorList>
    </citation>
    <scope>NUCLEOTIDE SEQUENCE [LARGE SCALE GENOMIC DNA]</scope>
</reference>
<accession>A0ABN8NS61</accession>
<evidence type="ECO:0008006" key="3">
    <source>
        <dbReference type="Google" id="ProtNLM"/>
    </source>
</evidence>
<name>A0ABN8NS61_9CNID</name>
<evidence type="ECO:0000313" key="1">
    <source>
        <dbReference type="EMBL" id="CAH3118477.1"/>
    </source>
</evidence>
<keyword evidence="2" id="KW-1185">Reference proteome</keyword>
<comment type="caution">
    <text evidence="1">The sequence shown here is derived from an EMBL/GenBank/DDBJ whole genome shotgun (WGS) entry which is preliminary data.</text>
</comment>